<evidence type="ECO:0000313" key="2">
    <source>
        <dbReference type="EMBL" id="EXF91082.1"/>
    </source>
</evidence>
<gene>
    <name evidence="2" type="ORF">HK44_029630</name>
</gene>
<protein>
    <recommendedName>
        <fullName evidence="1">Transposase IS30-like HTH domain-containing protein</fullName>
    </recommendedName>
</protein>
<keyword evidence="2" id="KW-0614">Plasmid</keyword>
<comment type="caution">
    <text evidence="2">The sequence shown here is derived from an EMBL/GenBank/DDBJ whole genome shotgun (WGS) entry which is preliminary data.</text>
</comment>
<proteinExistence type="predicted"/>
<dbReference type="PATRIC" id="fig|1042209.11.peg.132"/>
<dbReference type="EMBL" id="AFOY02000029">
    <property type="protein sequence ID" value="EXF91082.1"/>
    <property type="molecule type" value="Genomic_DNA"/>
</dbReference>
<dbReference type="Pfam" id="PF13936">
    <property type="entry name" value="HTH_38"/>
    <property type="match status" value="1"/>
</dbReference>
<dbReference type="Proteomes" id="UP000022611">
    <property type="component" value="Unassembled WGS sequence"/>
</dbReference>
<sequence>MSYSELSVEERATIQIGHAQGSLRRIACLIPRSPSTISRELRRNRDACGG</sequence>
<evidence type="ECO:0000259" key="1">
    <source>
        <dbReference type="Pfam" id="PF13936"/>
    </source>
</evidence>
<name>A0A010SZX9_PSEFL</name>
<feature type="domain" description="Transposase IS30-like HTH" evidence="1">
    <location>
        <begin position="2"/>
        <end position="44"/>
    </location>
</feature>
<dbReference type="InterPro" id="IPR025246">
    <property type="entry name" value="IS30-like_HTH"/>
</dbReference>
<organism evidence="2 3">
    <name type="scientific">Pseudomonas fluorescens HK44</name>
    <dbReference type="NCBI Taxonomy" id="1042209"/>
    <lineage>
        <taxon>Bacteria</taxon>
        <taxon>Pseudomonadati</taxon>
        <taxon>Pseudomonadota</taxon>
        <taxon>Gammaproteobacteria</taxon>
        <taxon>Pseudomonadales</taxon>
        <taxon>Pseudomonadaceae</taxon>
        <taxon>Pseudomonas</taxon>
    </lineage>
</organism>
<geneLocation type="plasmid" evidence="2">
    <name>pUTK21</name>
</geneLocation>
<accession>A0A010SZX9</accession>
<dbReference type="AlphaFoldDB" id="A0A010SZX9"/>
<evidence type="ECO:0000313" key="3">
    <source>
        <dbReference type="Proteomes" id="UP000022611"/>
    </source>
</evidence>
<dbReference type="HOGENOM" id="CLU_3121669_0_0_6"/>
<reference evidence="2 3" key="1">
    <citation type="journal article" date="2011" name="J. Bacteriol.">
        <title>Draft genome sequence of the polycyclic aromatic hydrocarbon-degrading, genetically engineered bioluminescent bioreporter Pseudomonas fluorescens HK44.</title>
        <authorList>
            <person name="Chauhan A."/>
            <person name="Layton A.C."/>
            <person name="Williams D.E."/>
            <person name="Smartt A.E."/>
            <person name="Ripp S."/>
            <person name="Karpinets T.V."/>
            <person name="Brown S.D."/>
            <person name="Sayler G.S."/>
        </authorList>
    </citation>
    <scope>NUCLEOTIDE SEQUENCE [LARGE SCALE GENOMIC DNA]</scope>
    <source>
        <strain evidence="2 3">HK44</strain>
        <plasmid evidence="2">pUTK21</plasmid>
    </source>
</reference>